<keyword evidence="3" id="KW-1185">Reference proteome</keyword>
<dbReference type="SUPFAM" id="SSF54695">
    <property type="entry name" value="POZ domain"/>
    <property type="match status" value="2"/>
</dbReference>
<dbReference type="Proteomes" id="UP000799757">
    <property type="component" value="Unassembled WGS sequence"/>
</dbReference>
<dbReference type="AlphaFoldDB" id="A0A6A6XTH1"/>
<gene>
    <name evidence="2" type="ORF">K505DRAFT_294799</name>
</gene>
<dbReference type="PANTHER" id="PTHR47843:SF5">
    <property type="entry name" value="BTB_POZ DOMAIN PROTEIN"/>
    <property type="match status" value="1"/>
</dbReference>
<dbReference type="Pfam" id="PF00651">
    <property type="entry name" value="BTB"/>
    <property type="match status" value="2"/>
</dbReference>
<dbReference type="PANTHER" id="PTHR47843">
    <property type="entry name" value="BTB DOMAIN-CONTAINING PROTEIN-RELATED"/>
    <property type="match status" value="1"/>
</dbReference>
<dbReference type="OrthoDB" id="6359816at2759"/>
<feature type="domain" description="BTB" evidence="1">
    <location>
        <begin position="197"/>
        <end position="268"/>
    </location>
</feature>
<evidence type="ECO:0000313" key="2">
    <source>
        <dbReference type="EMBL" id="KAF2799325.1"/>
    </source>
</evidence>
<reference evidence="2" key="1">
    <citation type="journal article" date="2020" name="Stud. Mycol.">
        <title>101 Dothideomycetes genomes: a test case for predicting lifestyles and emergence of pathogens.</title>
        <authorList>
            <person name="Haridas S."/>
            <person name="Albert R."/>
            <person name="Binder M."/>
            <person name="Bloem J."/>
            <person name="Labutti K."/>
            <person name="Salamov A."/>
            <person name="Andreopoulos B."/>
            <person name="Baker S."/>
            <person name="Barry K."/>
            <person name="Bills G."/>
            <person name="Bluhm B."/>
            <person name="Cannon C."/>
            <person name="Castanera R."/>
            <person name="Culley D."/>
            <person name="Daum C."/>
            <person name="Ezra D."/>
            <person name="Gonzalez J."/>
            <person name="Henrissat B."/>
            <person name="Kuo A."/>
            <person name="Liang C."/>
            <person name="Lipzen A."/>
            <person name="Lutzoni F."/>
            <person name="Magnuson J."/>
            <person name="Mondo S."/>
            <person name="Nolan M."/>
            <person name="Ohm R."/>
            <person name="Pangilinan J."/>
            <person name="Park H.-J."/>
            <person name="Ramirez L."/>
            <person name="Alfaro M."/>
            <person name="Sun H."/>
            <person name="Tritt A."/>
            <person name="Yoshinaga Y."/>
            <person name="Zwiers L.-H."/>
            <person name="Turgeon B."/>
            <person name="Goodwin S."/>
            <person name="Spatafora J."/>
            <person name="Crous P."/>
            <person name="Grigoriev I."/>
        </authorList>
    </citation>
    <scope>NUCLEOTIDE SEQUENCE</scope>
    <source>
        <strain evidence="2">CBS 109.77</strain>
    </source>
</reference>
<dbReference type="Gene3D" id="3.30.710.10">
    <property type="entry name" value="Potassium Channel Kv1.1, Chain A"/>
    <property type="match status" value="2"/>
</dbReference>
<dbReference type="PROSITE" id="PS50097">
    <property type="entry name" value="BTB"/>
    <property type="match status" value="2"/>
</dbReference>
<dbReference type="SMART" id="SM00225">
    <property type="entry name" value="BTB"/>
    <property type="match status" value="2"/>
</dbReference>
<dbReference type="InterPro" id="IPR011333">
    <property type="entry name" value="SKP1/BTB/POZ_sf"/>
</dbReference>
<accession>A0A6A6XTH1</accession>
<dbReference type="InterPro" id="IPR000210">
    <property type="entry name" value="BTB/POZ_dom"/>
</dbReference>
<evidence type="ECO:0000259" key="1">
    <source>
        <dbReference type="PROSITE" id="PS50097"/>
    </source>
</evidence>
<evidence type="ECO:0000313" key="3">
    <source>
        <dbReference type="Proteomes" id="UP000799757"/>
    </source>
</evidence>
<dbReference type="EMBL" id="MU001766">
    <property type="protein sequence ID" value="KAF2799325.1"/>
    <property type="molecule type" value="Genomic_DNA"/>
</dbReference>
<dbReference type="CDD" id="cd18186">
    <property type="entry name" value="BTB_POZ_ZBTB_KLHL-like"/>
    <property type="match status" value="1"/>
</dbReference>
<proteinExistence type="predicted"/>
<name>A0A6A6XTH1_9PLEO</name>
<organism evidence="2 3">
    <name type="scientific">Melanomma pulvis-pyrius CBS 109.77</name>
    <dbReference type="NCBI Taxonomy" id="1314802"/>
    <lineage>
        <taxon>Eukaryota</taxon>
        <taxon>Fungi</taxon>
        <taxon>Dikarya</taxon>
        <taxon>Ascomycota</taxon>
        <taxon>Pezizomycotina</taxon>
        <taxon>Dothideomycetes</taxon>
        <taxon>Pleosporomycetidae</taxon>
        <taxon>Pleosporales</taxon>
        <taxon>Melanommataceae</taxon>
        <taxon>Melanomma</taxon>
    </lineage>
</organism>
<feature type="domain" description="BTB" evidence="1">
    <location>
        <begin position="8"/>
        <end position="72"/>
    </location>
</feature>
<sequence length="429" mass="49746">MFNNPFSSDVTIRQTYNGITKRYHANKAVRCLHSKQFLNIFSENRKEESACIINLHGNDPVHFEIMLKYLYNLKWKDPAQGTYDENPSFQIKFMVPIGVYALANKYDIEKLRTCATQQFPDREPAGYYSNDQYVQMIEAHYSQCIGKDCLMGRKIAALAVKSSKDFILHESFEEMVKKYPSLSVDIILQLFNNPTLSDIRIKQICKGKTREYYAHKAILCKESDYFMNAFTGSFQEASDSEMAIYDDDPEHFEFVLKFIYTEHYDKSAIEKISEGDVAKRTVIPIGIYAIADKYDITRLYSPAAEDVLTTFKSTPDDQHDVLRAAIQTHYEMSSRADMPMGNILASFVLEHRREFTKLEDFQILMQSFPTFAADIALALCREGVFKYSPLRCVCGWTIYYNRGAMGQNHIRRRQCEKCRKWVFYDVEGG</sequence>
<protein>
    <recommendedName>
        <fullName evidence="1">BTB domain-containing protein</fullName>
    </recommendedName>
</protein>